<evidence type="ECO:0000313" key="2">
    <source>
        <dbReference type="EMBL" id="AWH89599.1"/>
    </source>
</evidence>
<name>A0A2Y9U1X6_9GAMM</name>
<organism evidence="2 3">
    <name type="scientific">Limnobaculum parvum</name>
    <dbReference type="NCBI Taxonomy" id="2172103"/>
    <lineage>
        <taxon>Bacteria</taxon>
        <taxon>Pseudomonadati</taxon>
        <taxon>Pseudomonadota</taxon>
        <taxon>Gammaproteobacteria</taxon>
        <taxon>Enterobacterales</taxon>
        <taxon>Budviciaceae</taxon>
        <taxon>Limnobaculum</taxon>
    </lineage>
</organism>
<keyword evidence="3" id="KW-1185">Reference proteome</keyword>
<accession>A0A2Y9U1X6</accession>
<feature type="chain" id="PRO_5016143289" description="Lipoprotein" evidence="1">
    <location>
        <begin position="24"/>
        <end position="78"/>
    </location>
</feature>
<dbReference type="Proteomes" id="UP000244908">
    <property type="component" value="Chromosome"/>
</dbReference>
<evidence type="ECO:0008006" key="4">
    <source>
        <dbReference type="Google" id="ProtNLM"/>
    </source>
</evidence>
<dbReference type="KEGG" id="lpv:HYN51_14205"/>
<gene>
    <name evidence="2" type="ORF">HYN51_14205</name>
</gene>
<evidence type="ECO:0000256" key="1">
    <source>
        <dbReference type="SAM" id="SignalP"/>
    </source>
</evidence>
<proteinExistence type="predicted"/>
<dbReference type="AlphaFoldDB" id="A0A2Y9U1X6"/>
<reference evidence="2 3" key="1">
    <citation type="journal article" date="2019" name="Int. J. Syst. Evol. Microbiol.">
        <title>Limnobaculum parvum gen. nov., sp. nov., isolated from a freshwater lake.</title>
        <authorList>
            <person name="Baek C."/>
            <person name="Shin S.K."/>
            <person name="Yi H."/>
        </authorList>
    </citation>
    <scope>NUCLEOTIDE SEQUENCE [LARGE SCALE GENOMIC DNA]</scope>
    <source>
        <strain evidence="2 3">HYN0051</strain>
    </source>
</reference>
<sequence length="78" mass="8797">MIRISLISCIALFLLGCTSQSYTEPCPRGSGCVVNDREQPIYDYDADSNSMKRDRRMERIRDQGAADKSTDQGTVFGW</sequence>
<protein>
    <recommendedName>
        <fullName evidence="4">Lipoprotein</fullName>
    </recommendedName>
</protein>
<dbReference type="EMBL" id="CP029185">
    <property type="protein sequence ID" value="AWH89599.1"/>
    <property type="molecule type" value="Genomic_DNA"/>
</dbReference>
<evidence type="ECO:0000313" key="3">
    <source>
        <dbReference type="Proteomes" id="UP000244908"/>
    </source>
</evidence>
<keyword evidence="1" id="KW-0732">Signal</keyword>
<dbReference type="PROSITE" id="PS51257">
    <property type="entry name" value="PROKAR_LIPOPROTEIN"/>
    <property type="match status" value="1"/>
</dbReference>
<dbReference type="RefSeq" id="WP_108901643.1">
    <property type="nucleotide sequence ID" value="NZ_CP029185.2"/>
</dbReference>
<dbReference type="OrthoDB" id="6636633at2"/>
<feature type="signal peptide" evidence="1">
    <location>
        <begin position="1"/>
        <end position="23"/>
    </location>
</feature>